<comment type="caution">
    <text evidence="9">The sequence shown here is derived from an EMBL/GenBank/DDBJ whole genome shotgun (WGS) entry which is preliminary data.</text>
</comment>
<evidence type="ECO:0000256" key="1">
    <source>
        <dbReference type="ARBA" id="ARBA00004651"/>
    </source>
</evidence>
<dbReference type="EMBL" id="DTHG01000090">
    <property type="protein sequence ID" value="HGW92332.1"/>
    <property type="molecule type" value="Genomic_DNA"/>
</dbReference>
<feature type="transmembrane region" description="Helical" evidence="7">
    <location>
        <begin position="60"/>
        <end position="80"/>
    </location>
</feature>
<evidence type="ECO:0000256" key="5">
    <source>
        <dbReference type="ARBA" id="ARBA00022989"/>
    </source>
</evidence>
<protein>
    <submittedName>
        <fullName evidence="9">ABC transporter permease</fullName>
    </submittedName>
</protein>
<organism evidence="9">
    <name type="scientific">candidate division WOR-3 bacterium</name>
    <dbReference type="NCBI Taxonomy" id="2052148"/>
    <lineage>
        <taxon>Bacteria</taxon>
        <taxon>Bacteria division WOR-3</taxon>
    </lineage>
</organism>
<sequence>MGYSFNYHCFFIKYFIHYYCRLYSCKERCKNGASRITEGDPVNLFKFSFRNVIRYRTRTIYSSLSIFIASMIVVFAQGYVSGISNSMMESYRDYITGDFRITTEGFVKRENLLPVDEIIDPSIISILDTIEGIEHIEPRFRFGTLIGKNENTEQGIGVGLDIENTRYRLKERIVDGEISRGILISREFAKKIDINLGDSVLIVAKTSEGGINGIKLRVSGLIFFGIGMLDRNMFFIPIDDARKLLKIKDGFTEIMVFVKDKKATERIKSLKIKGLSIREPGEQIPFLKYFNAVVKIYSLLEIFICLLASFVILNLMTMIVFERTREIGTLKALGMKDSDIFLNFVIEGTIIGSFGSITGSIAGYFLTMYLAQKGINFEGAIKNTDLVISYVIYPDAKFSFLIISFFMATIVSTIASIVPALYTKRFTPYEALRKV</sequence>
<evidence type="ECO:0000256" key="7">
    <source>
        <dbReference type="SAM" id="Phobius"/>
    </source>
</evidence>
<proteinExistence type="inferred from homology"/>
<feature type="transmembrane region" description="Helical" evidence="7">
    <location>
        <begin position="341"/>
        <end position="366"/>
    </location>
</feature>
<dbReference type="InterPro" id="IPR051447">
    <property type="entry name" value="Lipoprotein-release_system"/>
</dbReference>
<comment type="subcellular location">
    <subcellularLocation>
        <location evidence="1">Cell membrane</location>
        <topology evidence="1">Multi-pass membrane protein</topology>
    </subcellularLocation>
</comment>
<keyword evidence="4 7" id="KW-0812">Transmembrane</keyword>
<dbReference type="GO" id="GO:0044874">
    <property type="term" value="P:lipoprotein localization to outer membrane"/>
    <property type="evidence" value="ECO:0007669"/>
    <property type="project" value="TreeGrafter"/>
</dbReference>
<reference evidence="9" key="1">
    <citation type="journal article" date="2020" name="mSystems">
        <title>Genome- and Community-Level Interaction Insights into Carbon Utilization and Element Cycling Functions of Hydrothermarchaeota in Hydrothermal Sediment.</title>
        <authorList>
            <person name="Zhou Z."/>
            <person name="Liu Y."/>
            <person name="Xu W."/>
            <person name="Pan J."/>
            <person name="Luo Z.H."/>
            <person name="Li M."/>
        </authorList>
    </citation>
    <scope>NUCLEOTIDE SEQUENCE [LARGE SCALE GENOMIC DNA]</scope>
    <source>
        <strain evidence="9">SpSt-780</strain>
    </source>
</reference>
<name>A0A7C4UDG1_UNCW3</name>
<evidence type="ECO:0000256" key="4">
    <source>
        <dbReference type="ARBA" id="ARBA00022692"/>
    </source>
</evidence>
<evidence type="ECO:0000259" key="8">
    <source>
        <dbReference type="Pfam" id="PF02687"/>
    </source>
</evidence>
<evidence type="ECO:0000256" key="6">
    <source>
        <dbReference type="ARBA" id="ARBA00023136"/>
    </source>
</evidence>
<dbReference type="PANTHER" id="PTHR30489:SF0">
    <property type="entry name" value="LIPOPROTEIN-RELEASING SYSTEM TRANSMEMBRANE PROTEIN LOLE"/>
    <property type="match status" value="1"/>
</dbReference>
<keyword evidence="3" id="KW-1003">Cell membrane</keyword>
<dbReference type="InterPro" id="IPR003838">
    <property type="entry name" value="ABC3_permease_C"/>
</dbReference>
<feature type="transmembrane region" description="Helical" evidence="7">
    <location>
        <begin position="296"/>
        <end position="321"/>
    </location>
</feature>
<feature type="transmembrane region" description="Helical" evidence="7">
    <location>
        <begin position="398"/>
        <end position="422"/>
    </location>
</feature>
<accession>A0A7C4UDG1</accession>
<dbReference type="AlphaFoldDB" id="A0A7C4UDG1"/>
<comment type="similarity">
    <text evidence="2">Belongs to the ABC-4 integral membrane protein family. LolC/E subfamily.</text>
</comment>
<keyword evidence="5 7" id="KW-1133">Transmembrane helix</keyword>
<gene>
    <name evidence="9" type="ORF">ENV67_07325</name>
</gene>
<evidence type="ECO:0000313" key="9">
    <source>
        <dbReference type="EMBL" id="HGW92332.1"/>
    </source>
</evidence>
<evidence type="ECO:0000256" key="3">
    <source>
        <dbReference type="ARBA" id="ARBA00022475"/>
    </source>
</evidence>
<dbReference type="GO" id="GO:0098797">
    <property type="term" value="C:plasma membrane protein complex"/>
    <property type="evidence" value="ECO:0007669"/>
    <property type="project" value="TreeGrafter"/>
</dbReference>
<feature type="domain" description="ABC3 transporter permease C-terminal" evidence="8">
    <location>
        <begin position="302"/>
        <end position="427"/>
    </location>
</feature>
<keyword evidence="6 7" id="KW-0472">Membrane</keyword>
<evidence type="ECO:0000256" key="2">
    <source>
        <dbReference type="ARBA" id="ARBA00005236"/>
    </source>
</evidence>
<dbReference type="Pfam" id="PF02687">
    <property type="entry name" value="FtsX"/>
    <property type="match status" value="1"/>
</dbReference>
<dbReference type="PANTHER" id="PTHR30489">
    <property type="entry name" value="LIPOPROTEIN-RELEASING SYSTEM TRANSMEMBRANE PROTEIN LOLE"/>
    <property type="match status" value="1"/>
</dbReference>